<dbReference type="InterPro" id="IPR012259">
    <property type="entry name" value="DHFR"/>
</dbReference>
<dbReference type="Gene3D" id="3.40.430.10">
    <property type="entry name" value="Dihydrofolate Reductase, subunit A"/>
    <property type="match status" value="1"/>
</dbReference>
<name>A0A7S2UJ26_9STRA</name>
<dbReference type="AlphaFoldDB" id="A0A7S2UJ26"/>
<keyword evidence="3" id="KW-0554">One-carbon metabolism</keyword>
<proteinExistence type="predicted"/>
<evidence type="ECO:0000256" key="2">
    <source>
        <dbReference type="ARBA" id="ARBA00012856"/>
    </source>
</evidence>
<dbReference type="PRINTS" id="PR00070">
    <property type="entry name" value="DHFR"/>
</dbReference>
<dbReference type="PROSITE" id="PS51330">
    <property type="entry name" value="DHFR_2"/>
    <property type="match status" value="1"/>
</dbReference>
<dbReference type="GO" id="GO:0006730">
    <property type="term" value="P:one-carbon metabolic process"/>
    <property type="evidence" value="ECO:0007669"/>
    <property type="project" value="UniProtKB-KW"/>
</dbReference>
<evidence type="ECO:0000256" key="5">
    <source>
        <dbReference type="ARBA" id="ARBA00023002"/>
    </source>
</evidence>
<protein>
    <recommendedName>
        <fullName evidence="2">dihydrofolate reductase</fullName>
        <ecNumber evidence="2">1.5.1.3</ecNumber>
    </recommendedName>
</protein>
<dbReference type="PANTHER" id="PTHR48069:SF3">
    <property type="entry name" value="DIHYDROFOLATE REDUCTASE"/>
    <property type="match status" value="1"/>
</dbReference>
<evidence type="ECO:0000259" key="6">
    <source>
        <dbReference type="PROSITE" id="PS51330"/>
    </source>
</evidence>
<organism evidence="7">
    <name type="scientific">Attheya septentrionalis</name>
    <dbReference type="NCBI Taxonomy" id="420275"/>
    <lineage>
        <taxon>Eukaryota</taxon>
        <taxon>Sar</taxon>
        <taxon>Stramenopiles</taxon>
        <taxon>Ochrophyta</taxon>
        <taxon>Bacillariophyta</taxon>
        <taxon>Coscinodiscophyceae</taxon>
        <taxon>Chaetocerotophycidae</taxon>
        <taxon>Chaetocerotales</taxon>
        <taxon>Attheyaceae</taxon>
        <taxon>Attheya</taxon>
    </lineage>
</organism>
<accession>A0A7S2UJ26</accession>
<dbReference type="PANTHER" id="PTHR48069">
    <property type="entry name" value="DIHYDROFOLATE REDUCTASE"/>
    <property type="match status" value="1"/>
</dbReference>
<evidence type="ECO:0000256" key="1">
    <source>
        <dbReference type="ARBA" id="ARBA00004903"/>
    </source>
</evidence>
<dbReference type="GO" id="GO:0046452">
    <property type="term" value="P:dihydrofolate metabolic process"/>
    <property type="evidence" value="ECO:0007669"/>
    <property type="project" value="TreeGrafter"/>
</dbReference>
<evidence type="ECO:0000256" key="3">
    <source>
        <dbReference type="ARBA" id="ARBA00022563"/>
    </source>
</evidence>
<sequence>MLIIGTSLRTLLPRGSSFRGAGSIRTFSVKQLNWCAPKESSIKRVVDHPSTKANVIDCVTCEDQSNYTGPDRFGIVAAMSRNRIIGMGGTLPWPKLTEDRAYFKNLTRNKILILGRKTLQENIALKHVSHVRRCIVVSKTLQQQNLQEYPNNFISIAKSFPEALTLAKEYEKKSGDVIDCWIGGGEKIYEEALQHPSAHQVHLTIVDLDVDFKNNNADGKKDIAMFPAKYRWDRNFKCTSVLKSSEESINSFTTHVYEHKKKETK</sequence>
<dbReference type="GO" id="GO:0004146">
    <property type="term" value="F:dihydrofolate reductase activity"/>
    <property type="evidence" value="ECO:0007669"/>
    <property type="project" value="UniProtKB-EC"/>
</dbReference>
<dbReference type="CDD" id="cd00209">
    <property type="entry name" value="DHFR"/>
    <property type="match status" value="1"/>
</dbReference>
<dbReference type="GO" id="GO:0046655">
    <property type="term" value="P:folic acid metabolic process"/>
    <property type="evidence" value="ECO:0007669"/>
    <property type="project" value="TreeGrafter"/>
</dbReference>
<dbReference type="EC" id="1.5.1.3" evidence="2"/>
<dbReference type="SUPFAM" id="SSF53597">
    <property type="entry name" value="Dihydrofolate reductase-like"/>
    <property type="match status" value="1"/>
</dbReference>
<evidence type="ECO:0000313" key="7">
    <source>
        <dbReference type="EMBL" id="CAD9821040.1"/>
    </source>
</evidence>
<keyword evidence="4" id="KW-0521">NADP</keyword>
<dbReference type="InterPro" id="IPR001796">
    <property type="entry name" value="DHFR_dom"/>
</dbReference>
<dbReference type="EMBL" id="HBHQ01019200">
    <property type="protein sequence ID" value="CAD9821040.1"/>
    <property type="molecule type" value="Transcribed_RNA"/>
</dbReference>
<keyword evidence="5" id="KW-0560">Oxidoreductase</keyword>
<comment type="pathway">
    <text evidence="1">Cofactor biosynthesis; tetrahydrofolate biosynthesis; 5,6,7,8-tetrahydrofolate from 7,8-dihydrofolate: step 1/1.</text>
</comment>
<dbReference type="Pfam" id="PF00186">
    <property type="entry name" value="DHFR_1"/>
    <property type="match status" value="1"/>
</dbReference>
<evidence type="ECO:0000256" key="4">
    <source>
        <dbReference type="ARBA" id="ARBA00022857"/>
    </source>
</evidence>
<dbReference type="GO" id="GO:0005739">
    <property type="term" value="C:mitochondrion"/>
    <property type="evidence" value="ECO:0007669"/>
    <property type="project" value="TreeGrafter"/>
</dbReference>
<dbReference type="GO" id="GO:0046654">
    <property type="term" value="P:tetrahydrofolate biosynthetic process"/>
    <property type="evidence" value="ECO:0007669"/>
    <property type="project" value="InterPro"/>
</dbReference>
<gene>
    <name evidence="7" type="ORF">ASEP1449_LOCUS12873</name>
</gene>
<reference evidence="7" key="1">
    <citation type="submission" date="2021-01" db="EMBL/GenBank/DDBJ databases">
        <authorList>
            <person name="Corre E."/>
            <person name="Pelletier E."/>
            <person name="Niang G."/>
            <person name="Scheremetjew M."/>
            <person name="Finn R."/>
            <person name="Kale V."/>
            <person name="Holt S."/>
            <person name="Cochrane G."/>
            <person name="Meng A."/>
            <person name="Brown T."/>
            <person name="Cohen L."/>
        </authorList>
    </citation>
    <scope>NUCLEOTIDE SEQUENCE</scope>
    <source>
        <strain evidence="7">CCMP2084</strain>
    </source>
</reference>
<dbReference type="GO" id="GO:0050661">
    <property type="term" value="F:NADP binding"/>
    <property type="evidence" value="ECO:0007669"/>
    <property type="project" value="InterPro"/>
</dbReference>
<feature type="domain" description="DHFR" evidence="6">
    <location>
        <begin position="72"/>
        <end position="265"/>
    </location>
</feature>
<dbReference type="InterPro" id="IPR024072">
    <property type="entry name" value="DHFR-like_dom_sf"/>
</dbReference>